<evidence type="ECO:0000256" key="6">
    <source>
        <dbReference type="ARBA" id="ARBA00023170"/>
    </source>
</evidence>
<evidence type="ECO:0000256" key="8">
    <source>
        <dbReference type="SAM" id="Phobius"/>
    </source>
</evidence>
<feature type="domain" description="G-protein coupled receptors family 1 profile" evidence="9">
    <location>
        <begin position="31"/>
        <end position="285"/>
    </location>
</feature>
<dbReference type="Proteomes" id="UP000663828">
    <property type="component" value="Unassembled WGS sequence"/>
</dbReference>
<accession>A0A813Y9K8</accession>
<feature type="transmembrane region" description="Helical" evidence="8">
    <location>
        <begin position="16"/>
        <end position="40"/>
    </location>
</feature>
<comment type="caution">
    <text evidence="10">The sequence shown here is derived from an EMBL/GenBank/DDBJ whole genome shotgun (WGS) entry which is preliminary data.</text>
</comment>
<evidence type="ECO:0000256" key="1">
    <source>
        <dbReference type="ARBA" id="ARBA00004141"/>
    </source>
</evidence>
<feature type="transmembrane region" description="Helical" evidence="8">
    <location>
        <begin position="52"/>
        <end position="78"/>
    </location>
</feature>
<evidence type="ECO:0000259" key="9">
    <source>
        <dbReference type="PROSITE" id="PS50262"/>
    </source>
</evidence>
<keyword evidence="5 8" id="KW-0472">Membrane</keyword>
<dbReference type="EMBL" id="CAJNOR010000328">
    <property type="protein sequence ID" value="CAF0881052.1"/>
    <property type="molecule type" value="Genomic_DNA"/>
</dbReference>
<evidence type="ECO:0000256" key="5">
    <source>
        <dbReference type="ARBA" id="ARBA00023136"/>
    </source>
</evidence>
<comment type="subcellular location">
    <subcellularLocation>
        <location evidence="1">Membrane</location>
        <topology evidence="1">Multi-pass membrane protein</topology>
    </subcellularLocation>
</comment>
<dbReference type="GO" id="GO:0004930">
    <property type="term" value="F:G protein-coupled receptor activity"/>
    <property type="evidence" value="ECO:0007669"/>
    <property type="project" value="UniProtKB-KW"/>
</dbReference>
<evidence type="ECO:0000256" key="7">
    <source>
        <dbReference type="ARBA" id="ARBA00023224"/>
    </source>
</evidence>
<evidence type="ECO:0000256" key="4">
    <source>
        <dbReference type="ARBA" id="ARBA00023040"/>
    </source>
</evidence>
<evidence type="ECO:0000256" key="2">
    <source>
        <dbReference type="ARBA" id="ARBA00022692"/>
    </source>
</evidence>
<evidence type="ECO:0000313" key="10">
    <source>
        <dbReference type="EMBL" id="CAF0881052.1"/>
    </source>
</evidence>
<dbReference type="GO" id="GO:0016020">
    <property type="term" value="C:membrane"/>
    <property type="evidence" value="ECO:0007669"/>
    <property type="project" value="UniProtKB-SubCell"/>
</dbReference>
<feature type="transmembrane region" description="Helical" evidence="8">
    <location>
        <begin position="224"/>
        <end position="248"/>
    </location>
</feature>
<feature type="transmembrane region" description="Helical" evidence="8">
    <location>
        <begin position="268"/>
        <end position="288"/>
    </location>
</feature>
<keyword evidence="4" id="KW-0297">G-protein coupled receptor</keyword>
<evidence type="ECO:0000313" key="11">
    <source>
        <dbReference type="Proteomes" id="UP000663828"/>
    </source>
</evidence>
<dbReference type="PANTHER" id="PTHR24243">
    <property type="entry name" value="G-PROTEIN COUPLED RECEPTOR"/>
    <property type="match status" value="1"/>
</dbReference>
<dbReference type="PROSITE" id="PS50262">
    <property type="entry name" value="G_PROTEIN_RECEP_F1_2"/>
    <property type="match status" value="1"/>
</dbReference>
<dbReference type="AlphaFoldDB" id="A0A813Y9K8"/>
<protein>
    <recommendedName>
        <fullName evidence="9">G-protein coupled receptors family 1 profile domain-containing protein</fullName>
    </recommendedName>
</protein>
<keyword evidence="2 8" id="KW-0812">Transmembrane</keyword>
<organism evidence="10 11">
    <name type="scientific">Adineta ricciae</name>
    <name type="common">Rotifer</name>
    <dbReference type="NCBI Taxonomy" id="249248"/>
    <lineage>
        <taxon>Eukaryota</taxon>
        <taxon>Metazoa</taxon>
        <taxon>Spiralia</taxon>
        <taxon>Gnathifera</taxon>
        <taxon>Rotifera</taxon>
        <taxon>Eurotatoria</taxon>
        <taxon>Bdelloidea</taxon>
        <taxon>Adinetida</taxon>
        <taxon>Adinetidae</taxon>
        <taxon>Adineta</taxon>
    </lineage>
</organism>
<dbReference type="PANTHER" id="PTHR24243:SF208">
    <property type="entry name" value="PYROKININ-1 RECEPTOR"/>
    <property type="match status" value="1"/>
</dbReference>
<keyword evidence="7" id="KW-0807">Transducer</keyword>
<sequence>MSTAYIASLNYARNQIGLYFGIPVFIMSVIGEVLSIIVLLSLKTFRQSSCGFYLLNMSIFNLIRLCLSSVFVIMSISFEIDYSISIFFFCQLRNFVVTTCNMGSITCLGMAVIDQYFATCFRPRWQQWANKNIAYRVTLITTLFWILNGIFYVIFFNNISPASRATCVTSNYIFLQYHIYGYFIIYNNLLPLVTVIFGVMAFHNVRHLTHRTIPLVRRDLEKQLTVMVLVQTTIHVCTYLPFATISIVSALKANPSSVYLAEMNFINAVVYIISVYSNGCSFYTYVCVSQRFRRQFYHVLSKMHLVRCVENRIIPNQTDA</sequence>
<keyword evidence="3 8" id="KW-1133">Transmembrane helix</keyword>
<keyword evidence="6" id="KW-0675">Receptor</keyword>
<dbReference type="SUPFAM" id="SSF81321">
    <property type="entry name" value="Family A G protein-coupled receptor-like"/>
    <property type="match status" value="1"/>
</dbReference>
<feature type="transmembrane region" description="Helical" evidence="8">
    <location>
        <begin position="84"/>
        <end position="113"/>
    </location>
</feature>
<gene>
    <name evidence="10" type="ORF">XAT740_LOCUS7000</name>
</gene>
<keyword evidence="11" id="KW-1185">Reference proteome</keyword>
<proteinExistence type="predicted"/>
<feature type="transmembrane region" description="Helical" evidence="8">
    <location>
        <begin position="179"/>
        <end position="203"/>
    </location>
</feature>
<evidence type="ECO:0000256" key="3">
    <source>
        <dbReference type="ARBA" id="ARBA00022989"/>
    </source>
</evidence>
<dbReference type="Gene3D" id="1.20.1070.10">
    <property type="entry name" value="Rhodopsin 7-helix transmembrane proteins"/>
    <property type="match status" value="1"/>
</dbReference>
<reference evidence="10" key="1">
    <citation type="submission" date="2021-02" db="EMBL/GenBank/DDBJ databases">
        <authorList>
            <person name="Nowell W R."/>
        </authorList>
    </citation>
    <scope>NUCLEOTIDE SEQUENCE</scope>
</reference>
<dbReference type="InterPro" id="IPR017452">
    <property type="entry name" value="GPCR_Rhodpsn_7TM"/>
</dbReference>
<feature type="transmembrane region" description="Helical" evidence="8">
    <location>
        <begin position="133"/>
        <end position="155"/>
    </location>
</feature>
<name>A0A813Y9K8_ADIRI</name>